<organism evidence="2 3">
    <name type="scientific">Polaribacter pacificus</name>
    <dbReference type="NCBI Taxonomy" id="1775173"/>
    <lineage>
        <taxon>Bacteria</taxon>
        <taxon>Pseudomonadati</taxon>
        <taxon>Bacteroidota</taxon>
        <taxon>Flavobacteriia</taxon>
        <taxon>Flavobacteriales</taxon>
        <taxon>Flavobacteriaceae</taxon>
    </lineage>
</organism>
<gene>
    <name evidence="2" type="ORF">GCM10011416_07540</name>
</gene>
<proteinExistence type="predicted"/>
<protein>
    <recommendedName>
        <fullName evidence="4">DUF1761 domain-containing protein</fullName>
    </recommendedName>
</protein>
<keyword evidence="1" id="KW-0472">Membrane</keyword>
<feature type="transmembrane region" description="Helical" evidence="1">
    <location>
        <begin position="111"/>
        <end position="131"/>
    </location>
</feature>
<evidence type="ECO:0008006" key="4">
    <source>
        <dbReference type="Google" id="ProtNLM"/>
    </source>
</evidence>
<feature type="transmembrane region" description="Helical" evidence="1">
    <location>
        <begin position="49"/>
        <end position="71"/>
    </location>
</feature>
<evidence type="ECO:0000313" key="2">
    <source>
        <dbReference type="EMBL" id="GGG92980.1"/>
    </source>
</evidence>
<dbReference type="EMBL" id="BMJW01000001">
    <property type="protein sequence ID" value="GGG92980.1"/>
    <property type="molecule type" value="Genomic_DNA"/>
</dbReference>
<evidence type="ECO:0000256" key="1">
    <source>
        <dbReference type="SAM" id="Phobius"/>
    </source>
</evidence>
<reference evidence="2" key="2">
    <citation type="submission" date="2020-09" db="EMBL/GenBank/DDBJ databases">
        <authorList>
            <person name="Sun Q."/>
            <person name="Zhou Y."/>
        </authorList>
    </citation>
    <scope>NUCLEOTIDE SEQUENCE</scope>
    <source>
        <strain evidence="2">CGMCC 1.15763</strain>
    </source>
</reference>
<reference evidence="2" key="1">
    <citation type="journal article" date="2014" name="Int. J. Syst. Evol. Microbiol.">
        <title>Complete genome sequence of Corynebacterium casei LMG S-19264T (=DSM 44701T), isolated from a smear-ripened cheese.</title>
        <authorList>
            <consortium name="US DOE Joint Genome Institute (JGI-PGF)"/>
            <person name="Walter F."/>
            <person name="Albersmeier A."/>
            <person name="Kalinowski J."/>
            <person name="Ruckert C."/>
        </authorList>
    </citation>
    <scope>NUCLEOTIDE SEQUENCE</scope>
    <source>
        <strain evidence="2">CGMCC 1.15763</strain>
    </source>
</reference>
<feature type="transmembrane region" description="Helical" evidence="1">
    <location>
        <begin position="143"/>
        <end position="162"/>
    </location>
</feature>
<name>A0A917MCD1_9FLAO</name>
<comment type="caution">
    <text evidence="2">The sequence shown here is derived from an EMBL/GenBank/DDBJ whole genome shotgun (WGS) entry which is preliminary data.</text>
</comment>
<keyword evidence="3" id="KW-1185">Reference proteome</keyword>
<keyword evidence="1" id="KW-0812">Transmembrane</keyword>
<dbReference type="RefSeq" id="WP_188597933.1">
    <property type="nucleotide sequence ID" value="NZ_BMJW01000001.1"/>
</dbReference>
<feature type="transmembrane region" description="Helical" evidence="1">
    <location>
        <begin position="6"/>
        <end position="28"/>
    </location>
</feature>
<sequence length="167" mass="18795">MEFNLLTTAVAALMPLIMGFIWYGPMLFQKAWMKELGFTEESLKGANMALIFIGCYVLSFLMAFLLQTLVIHQFGVQSTLMGEPGFTEQTGEAYTYFQDFMNQYGDRFRTFGHGALHGSMIGLLLVMPVMATNAMFERKSIKYVLINSGYWIITIALMGGILCQTAF</sequence>
<evidence type="ECO:0000313" key="3">
    <source>
        <dbReference type="Proteomes" id="UP000633278"/>
    </source>
</evidence>
<dbReference type="Pfam" id="PF08570">
    <property type="entry name" value="DUF1761"/>
    <property type="match status" value="1"/>
</dbReference>
<dbReference type="AlphaFoldDB" id="A0A917MCD1"/>
<keyword evidence="1" id="KW-1133">Transmembrane helix</keyword>
<dbReference type="InterPro" id="IPR013879">
    <property type="entry name" value="DUF1761"/>
</dbReference>
<dbReference type="Proteomes" id="UP000633278">
    <property type="component" value="Unassembled WGS sequence"/>
</dbReference>
<accession>A0A917MCD1</accession>